<dbReference type="SUPFAM" id="SSF51182">
    <property type="entry name" value="RmlC-like cupins"/>
    <property type="match status" value="1"/>
</dbReference>
<proteinExistence type="predicted"/>
<accession>A0A381V7G3</accession>
<name>A0A381V7G3_9ZZZZ</name>
<reference evidence="1" key="1">
    <citation type="submission" date="2018-05" db="EMBL/GenBank/DDBJ databases">
        <authorList>
            <person name="Lanie J.A."/>
            <person name="Ng W.-L."/>
            <person name="Kazmierczak K.M."/>
            <person name="Andrzejewski T.M."/>
            <person name="Davidsen T.M."/>
            <person name="Wayne K.J."/>
            <person name="Tettelin H."/>
            <person name="Glass J.I."/>
            <person name="Rusch D."/>
            <person name="Podicherti R."/>
            <person name="Tsui H.-C.T."/>
            <person name="Winkler M.E."/>
        </authorList>
    </citation>
    <scope>NUCLEOTIDE SEQUENCE</scope>
</reference>
<dbReference type="AlphaFoldDB" id="A0A381V7G3"/>
<gene>
    <name evidence="1" type="ORF">METZ01_LOCUS88107</name>
</gene>
<dbReference type="EMBL" id="UINC01007825">
    <property type="protein sequence ID" value="SVA35253.1"/>
    <property type="molecule type" value="Genomic_DNA"/>
</dbReference>
<protein>
    <recommendedName>
        <fullName evidence="2">ChrR-like cupin domain-containing protein</fullName>
    </recommendedName>
</protein>
<organism evidence="1">
    <name type="scientific">marine metagenome</name>
    <dbReference type="NCBI Taxonomy" id="408172"/>
    <lineage>
        <taxon>unclassified sequences</taxon>
        <taxon>metagenomes</taxon>
        <taxon>ecological metagenomes</taxon>
    </lineage>
</organism>
<evidence type="ECO:0000313" key="1">
    <source>
        <dbReference type="EMBL" id="SVA35253.1"/>
    </source>
</evidence>
<sequence>MTYKICDFVSDVESVIETFGVSVEMEWSIGPKLKLLVEQGGDLTSQGAPTIGSTGLPGRLLHEDPSDRFKIIVARFPSGEPTPIHAHSRWGLECGISGRERFTVYKRLDDGSDDASAVLEIFSDHHIERGDLGYWYDSPRNIHRQWAEGEEPSCVVILMGGDGGRDGIFDVDRGIFQKS</sequence>
<evidence type="ECO:0008006" key="2">
    <source>
        <dbReference type="Google" id="ProtNLM"/>
    </source>
</evidence>
<dbReference type="Gene3D" id="2.60.120.10">
    <property type="entry name" value="Jelly Rolls"/>
    <property type="match status" value="1"/>
</dbReference>
<dbReference type="InterPro" id="IPR014710">
    <property type="entry name" value="RmlC-like_jellyroll"/>
</dbReference>
<dbReference type="InterPro" id="IPR011051">
    <property type="entry name" value="RmlC_Cupin_sf"/>
</dbReference>